<dbReference type="PROSITE" id="PS51750">
    <property type="entry name" value="BRO_N"/>
    <property type="match status" value="1"/>
</dbReference>
<dbReference type="PANTHER" id="PTHR36180:SF2">
    <property type="entry name" value="BRO FAMILY PROTEIN"/>
    <property type="match status" value="1"/>
</dbReference>
<keyword evidence="4" id="KW-1185">Reference proteome</keyword>
<name>A0ABU2L0L4_9ACTN</name>
<proteinExistence type="predicted"/>
<accession>A0ABU2L0L4</accession>
<gene>
    <name evidence="3" type="ORF">RM446_23475</name>
</gene>
<organism evidence="3 4">
    <name type="scientific">Streptomonospora wellingtoniae</name>
    <dbReference type="NCBI Taxonomy" id="3075544"/>
    <lineage>
        <taxon>Bacteria</taxon>
        <taxon>Bacillati</taxon>
        <taxon>Actinomycetota</taxon>
        <taxon>Actinomycetes</taxon>
        <taxon>Streptosporangiales</taxon>
        <taxon>Nocardiopsidaceae</taxon>
        <taxon>Streptomonospora</taxon>
    </lineage>
</organism>
<reference evidence="4" key="1">
    <citation type="submission" date="2023-07" db="EMBL/GenBank/DDBJ databases">
        <title>30 novel species of actinomycetes from the DSMZ collection.</title>
        <authorList>
            <person name="Nouioui I."/>
        </authorList>
    </citation>
    <scope>NUCLEOTIDE SEQUENCE [LARGE SCALE GENOMIC DNA]</scope>
    <source>
        <strain evidence="4">DSM 45055</strain>
    </source>
</reference>
<evidence type="ECO:0000256" key="1">
    <source>
        <dbReference type="SAM" id="MobiDB-lite"/>
    </source>
</evidence>
<dbReference type="Pfam" id="PF02498">
    <property type="entry name" value="Bro-N"/>
    <property type="match status" value="1"/>
</dbReference>
<feature type="domain" description="Bro-N" evidence="2">
    <location>
        <begin position="1"/>
        <end position="109"/>
    </location>
</feature>
<comment type="caution">
    <text evidence="3">The sequence shown here is derived from an EMBL/GenBank/DDBJ whole genome shotgun (WGS) entry which is preliminary data.</text>
</comment>
<dbReference type="PANTHER" id="PTHR36180">
    <property type="entry name" value="DNA-BINDING PROTEIN-RELATED-RELATED"/>
    <property type="match status" value="1"/>
</dbReference>
<dbReference type="SMART" id="SM01040">
    <property type="entry name" value="Bro-N"/>
    <property type="match status" value="1"/>
</dbReference>
<evidence type="ECO:0000313" key="4">
    <source>
        <dbReference type="Proteomes" id="UP001183226"/>
    </source>
</evidence>
<evidence type="ECO:0000313" key="3">
    <source>
        <dbReference type="EMBL" id="MDT0305095.1"/>
    </source>
</evidence>
<dbReference type="InterPro" id="IPR005039">
    <property type="entry name" value="Ant_C"/>
</dbReference>
<evidence type="ECO:0000259" key="2">
    <source>
        <dbReference type="PROSITE" id="PS51750"/>
    </source>
</evidence>
<dbReference type="InterPro" id="IPR003497">
    <property type="entry name" value="BRO_N_domain"/>
</dbReference>
<dbReference type="Proteomes" id="UP001183226">
    <property type="component" value="Unassembled WGS sequence"/>
</dbReference>
<sequence>MSLQPFTFPDTGQPVRVVEIDGDPWFVGRDAALILGHANTSEALKYHVPAGHRKGSESLPFSDLGLHPQTVLISEAGLYRLIMRSNTPAAERFQEWVTAEVLPSIRRTGGYGAAPAVPSAPQTYAEALRALADQHEATEVERQRAAALEPDAEYTRRTADADGLRLVGQVAKAWGMQEKQLRQYLYAEGLLIRGGARRNDPTAYAIEREWLVSKSRLAGQPERRTWTTYVTPRGEVGIWRRRYSQGLEDRPHPPSTQLSLVAGGS</sequence>
<feature type="region of interest" description="Disordered" evidence="1">
    <location>
        <begin position="244"/>
        <end position="265"/>
    </location>
</feature>
<dbReference type="Pfam" id="PF03374">
    <property type="entry name" value="ANT"/>
    <property type="match status" value="1"/>
</dbReference>
<dbReference type="RefSeq" id="WP_311547611.1">
    <property type="nucleotide sequence ID" value="NZ_JAVREK010000035.1"/>
</dbReference>
<dbReference type="EMBL" id="JAVREK010000035">
    <property type="protein sequence ID" value="MDT0305095.1"/>
    <property type="molecule type" value="Genomic_DNA"/>
</dbReference>
<protein>
    <submittedName>
        <fullName evidence="3">BRO family protein</fullName>
    </submittedName>
</protein>